<dbReference type="PANTHER" id="PTHR46238:SF8">
    <property type="entry name" value="ENDONUCLEASE_EXONUCLEASE_PHOSPHATASE DOMAIN-CONTAINING PROTEIN"/>
    <property type="match status" value="1"/>
</dbReference>
<gene>
    <name evidence="2" type="ORF">RND71_030245</name>
</gene>
<evidence type="ECO:0000256" key="1">
    <source>
        <dbReference type="SAM" id="Coils"/>
    </source>
</evidence>
<reference evidence="2" key="1">
    <citation type="submission" date="2023-12" db="EMBL/GenBank/DDBJ databases">
        <title>Genome assembly of Anisodus tanguticus.</title>
        <authorList>
            <person name="Wang Y.-J."/>
        </authorList>
    </citation>
    <scope>NUCLEOTIDE SEQUENCE</scope>
    <source>
        <strain evidence="2">KB-2021</strain>
        <tissue evidence="2">Leaf</tissue>
    </source>
</reference>
<proteinExistence type="predicted"/>
<dbReference type="PANTHER" id="PTHR46238">
    <property type="entry name" value="REVERSE TRANSCRIPTASE DOMAIN-CONTAINING PROTEIN"/>
    <property type="match status" value="1"/>
</dbReference>
<protein>
    <submittedName>
        <fullName evidence="2">Uncharacterized protein</fullName>
    </submittedName>
</protein>
<accession>A0AAE1V0W3</accession>
<name>A0AAE1V0W3_9SOLA</name>
<evidence type="ECO:0000313" key="3">
    <source>
        <dbReference type="Proteomes" id="UP001291623"/>
    </source>
</evidence>
<dbReference type="EMBL" id="JAVYJV010000016">
    <property type="protein sequence ID" value="KAK4350932.1"/>
    <property type="molecule type" value="Genomic_DNA"/>
</dbReference>
<comment type="caution">
    <text evidence="2">The sequence shown here is derived from an EMBL/GenBank/DDBJ whole genome shotgun (WGS) entry which is preliminary data.</text>
</comment>
<feature type="coiled-coil region" evidence="1">
    <location>
        <begin position="141"/>
        <end position="210"/>
    </location>
</feature>
<keyword evidence="3" id="KW-1185">Reference proteome</keyword>
<sequence length="270" mass="31338">MKWRLASGVLCDKKVPPKLKGKFYRVVVRPTMLYKAECWSVKTSHIQKMKVVEMRMLRWMCGHTMRDRIRNEDIRDKVGVASMEDKMREARLRWFGHVQRRDTDAPVRRCERLTMDGFRRGRAEGLPETAALPTKVEESKINTIENTCSSLQQEIDRERNEFKLLKDKFDVLLVEKRVVEDELEVLKRKNQELEEQVHRTENNGDKSLAKTPSVQANLVGGNKALLSESGNNQVRKRLTFEEERVLGSWAVDCGMGSTLAEFLTDVRSSR</sequence>
<keyword evidence="1" id="KW-0175">Coiled coil</keyword>
<organism evidence="2 3">
    <name type="scientific">Anisodus tanguticus</name>
    <dbReference type="NCBI Taxonomy" id="243964"/>
    <lineage>
        <taxon>Eukaryota</taxon>
        <taxon>Viridiplantae</taxon>
        <taxon>Streptophyta</taxon>
        <taxon>Embryophyta</taxon>
        <taxon>Tracheophyta</taxon>
        <taxon>Spermatophyta</taxon>
        <taxon>Magnoliopsida</taxon>
        <taxon>eudicotyledons</taxon>
        <taxon>Gunneridae</taxon>
        <taxon>Pentapetalae</taxon>
        <taxon>asterids</taxon>
        <taxon>lamiids</taxon>
        <taxon>Solanales</taxon>
        <taxon>Solanaceae</taxon>
        <taxon>Solanoideae</taxon>
        <taxon>Hyoscyameae</taxon>
        <taxon>Anisodus</taxon>
    </lineage>
</organism>
<dbReference type="AlphaFoldDB" id="A0AAE1V0W3"/>
<evidence type="ECO:0000313" key="2">
    <source>
        <dbReference type="EMBL" id="KAK4350932.1"/>
    </source>
</evidence>
<dbReference type="Proteomes" id="UP001291623">
    <property type="component" value="Unassembled WGS sequence"/>
</dbReference>